<dbReference type="PIRSF" id="PIRSF004930">
    <property type="entry name" value="Tln_factor_SUA5"/>
    <property type="match status" value="1"/>
</dbReference>
<comment type="similarity">
    <text evidence="2 13">Belongs to the SUA5 family.</text>
</comment>
<dbReference type="PROSITE" id="PS51163">
    <property type="entry name" value="YRDC"/>
    <property type="match status" value="1"/>
</dbReference>
<evidence type="ECO:0000256" key="13">
    <source>
        <dbReference type="PIRNR" id="PIRNR004930"/>
    </source>
</evidence>
<feature type="binding site" evidence="14">
    <location>
        <position position="118"/>
    </location>
    <ligand>
        <name>ATP</name>
        <dbReference type="ChEBI" id="CHEBI:30616"/>
    </ligand>
</feature>
<dbReference type="GO" id="GO:0000049">
    <property type="term" value="F:tRNA binding"/>
    <property type="evidence" value="ECO:0007669"/>
    <property type="project" value="TreeGrafter"/>
</dbReference>
<keyword evidence="6 13" id="KW-0808">Transferase</keyword>
<dbReference type="GO" id="GO:0008033">
    <property type="term" value="P:tRNA processing"/>
    <property type="evidence" value="ECO:0007669"/>
    <property type="project" value="UniProtKB-KW"/>
</dbReference>
<evidence type="ECO:0000256" key="2">
    <source>
        <dbReference type="ARBA" id="ARBA00007663"/>
    </source>
</evidence>
<dbReference type="Pfam" id="PF03481">
    <property type="entry name" value="Sua5_C"/>
    <property type="match status" value="1"/>
</dbReference>
<keyword evidence="9 13" id="KW-0547">Nucleotide-binding</keyword>
<dbReference type="Gene3D" id="3.90.870.10">
    <property type="entry name" value="DHBP synthase"/>
    <property type="match status" value="1"/>
</dbReference>
<comment type="subcellular location">
    <subcellularLocation>
        <location evidence="1 13">Cytoplasm</location>
    </subcellularLocation>
</comment>
<feature type="binding site" evidence="14">
    <location>
        <position position="36"/>
    </location>
    <ligand>
        <name>L-threonine</name>
        <dbReference type="ChEBI" id="CHEBI:57926"/>
    </ligand>
</feature>
<evidence type="ECO:0000256" key="4">
    <source>
        <dbReference type="ARBA" id="ARBA00015492"/>
    </source>
</evidence>
<comment type="catalytic activity">
    <reaction evidence="12 13">
        <text>L-threonine + hydrogencarbonate + ATP = L-threonylcarbamoyladenylate + diphosphate + H2O</text>
        <dbReference type="Rhea" id="RHEA:36407"/>
        <dbReference type="ChEBI" id="CHEBI:15377"/>
        <dbReference type="ChEBI" id="CHEBI:17544"/>
        <dbReference type="ChEBI" id="CHEBI:30616"/>
        <dbReference type="ChEBI" id="CHEBI:33019"/>
        <dbReference type="ChEBI" id="CHEBI:57926"/>
        <dbReference type="ChEBI" id="CHEBI:73682"/>
        <dbReference type="EC" id="2.7.7.87"/>
    </reaction>
</comment>
<feature type="binding site" evidence="14">
    <location>
        <position position="142"/>
    </location>
    <ligand>
        <name>L-threonine</name>
        <dbReference type="ChEBI" id="CHEBI:57926"/>
    </ligand>
</feature>
<sequence>MNIKDREDIGLSGSAGVRDAVDALRRGALIALPTETVYGLGADAGNPAAVAKIFAAKQRPADHPLIVHLHQAAQLAQWARDIPALAWKLAEAFWPGPLTLVLPRAATVSDAVTGGLDTVALRVPAHPLALDVLEAFGGGIAAPSANRHKKISPTTARHVREELGDAVEVLLDGGPCRVGIESTIVDLSTGLPRLLRPGAITEQDLERVTGKPVESPIDTSIRSPGRMKLHYAPNARVVLASMEQVPERIAEYAALSARVGVLSARRAESWPAQVPWLSMGHSPDQQAQQLYRRLREADDMDLAVLIVVPPDGRGLNHALRDRLWRAAGLGHALA</sequence>
<dbReference type="InterPro" id="IPR005145">
    <property type="entry name" value="Sua5_C"/>
</dbReference>
<keyword evidence="7 13" id="KW-0819">tRNA processing</keyword>
<dbReference type="Gene3D" id="3.40.50.11030">
    <property type="entry name" value="Threonylcarbamoyl-AMP synthase, C-terminal domain"/>
    <property type="match status" value="1"/>
</dbReference>
<evidence type="ECO:0000256" key="7">
    <source>
        <dbReference type="ARBA" id="ARBA00022694"/>
    </source>
</evidence>
<evidence type="ECO:0000256" key="14">
    <source>
        <dbReference type="PIRSR" id="PIRSR004930-1"/>
    </source>
</evidence>
<evidence type="ECO:0000256" key="5">
    <source>
        <dbReference type="ARBA" id="ARBA00022490"/>
    </source>
</evidence>
<dbReference type="InterPro" id="IPR050156">
    <property type="entry name" value="TC-AMP_synthase_SUA5"/>
</dbReference>
<evidence type="ECO:0000256" key="1">
    <source>
        <dbReference type="ARBA" id="ARBA00004496"/>
    </source>
</evidence>
<evidence type="ECO:0000256" key="3">
    <source>
        <dbReference type="ARBA" id="ARBA00012584"/>
    </source>
</evidence>
<accession>A0AB74US66</accession>
<dbReference type="InterPro" id="IPR017945">
    <property type="entry name" value="DHBP_synth_RibB-like_a/b_dom"/>
</dbReference>
<proteinExistence type="inferred from homology"/>
<gene>
    <name evidence="16" type="ORF">ACFYG5_11870</name>
</gene>
<feature type="binding site" evidence="14">
    <location>
        <position position="231"/>
    </location>
    <ligand>
        <name>ATP</name>
        <dbReference type="ChEBI" id="CHEBI:30616"/>
    </ligand>
</feature>
<feature type="binding site" evidence="14">
    <location>
        <position position="68"/>
    </location>
    <ligand>
        <name>L-threonine</name>
        <dbReference type="ChEBI" id="CHEBI:57926"/>
    </ligand>
</feature>
<dbReference type="PANTHER" id="PTHR17490">
    <property type="entry name" value="SUA5"/>
    <property type="match status" value="1"/>
</dbReference>
<evidence type="ECO:0000256" key="10">
    <source>
        <dbReference type="ARBA" id="ARBA00022840"/>
    </source>
</evidence>
<dbReference type="GO" id="GO:0005524">
    <property type="term" value="F:ATP binding"/>
    <property type="evidence" value="ECO:0007669"/>
    <property type="project" value="UniProtKB-UniRule"/>
</dbReference>
<evidence type="ECO:0000259" key="15">
    <source>
        <dbReference type="PROSITE" id="PS51163"/>
    </source>
</evidence>
<comment type="function">
    <text evidence="13">Required for the formation of a threonylcarbamoyl group on adenosine at position 37 (t(6)A37) in tRNAs that read codons beginning with adenine.</text>
</comment>
<feature type="binding site" evidence="14">
    <location>
        <position position="152"/>
    </location>
    <ligand>
        <name>ATP</name>
        <dbReference type="ChEBI" id="CHEBI:30616"/>
    </ligand>
</feature>
<reference evidence="16" key="1">
    <citation type="submission" date="2024-10" db="EMBL/GenBank/DDBJ databases">
        <authorList>
            <person name="Lesea H.P."/>
            <person name="Kuehl J.V."/>
            <person name="Chandonia J.-M."/>
        </authorList>
    </citation>
    <scope>NUCLEOTIDE SEQUENCE</scope>
    <source>
        <strain evidence="16">FW102-FHT14D07</strain>
    </source>
</reference>
<evidence type="ECO:0000313" key="16">
    <source>
        <dbReference type="EMBL" id="XIA17264.1"/>
    </source>
</evidence>
<feature type="domain" description="YrdC-like" evidence="15">
    <location>
        <begin position="14"/>
        <end position="200"/>
    </location>
</feature>
<name>A0AB74US66_9GAMM</name>
<dbReference type="GO" id="GO:0003725">
    <property type="term" value="F:double-stranded RNA binding"/>
    <property type="evidence" value="ECO:0007669"/>
    <property type="project" value="UniProtKB-UniRule"/>
</dbReference>
<dbReference type="GO" id="GO:0005737">
    <property type="term" value="C:cytoplasm"/>
    <property type="evidence" value="ECO:0007669"/>
    <property type="project" value="UniProtKB-SubCell"/>
</dbReference>
<dbReference type="Pfam" id="PF01300">
    <property type="entry name" value="Sua5_yciO_yrdC"/>
    <property type="match status" value="1"/>
</dbReference>
<dbReference type="EMBL" id="CP170721">
    <property type="protein sequence ID" value="XIA17264.1"/>
    <property type="molecule type" value="Genomic_DNA"/>
</dbReference>
<organism evidence="16">
    <name type="scientific">Rhodanobacter sp. FW102-FHT14D07</name>
    <dbReference type="NCBI Taxonomy" id="3351462"/>
    <lineage>
        <taxon>Bacteria</taxon>
        <taxon>Pseudomonadati</taxon>
        <taxon>Pseudomonadota</taxon>
        <taxon>Gammaproteobacteria</taxon>
        <taxon>Lysobacterales</taxon>
        <taxon>Rhodanobacteraceae</taxon>
        <taxon>Rhodanobacter</taxon>
    </lineage>
</organism>
<dbReference type="NCBIfam" id="TIGR00057">
    <property type="entry name" value="L-threonylcarbamoyladenylate synthase"/>
    <property type="match status" value="1"/>
</dbReference>
<feature type="binding site" evidence="14">
    <location>
        <position position="182"/>
    </location>
    <ligand>
        <name>L-threonine</name>
        <dbReference type="ChEBI" id="CHEBI:57926"/>
    </ligand>
</feature>
<dbReference type="RefSeq" id="WP_395116878.1">
    <property type="nucleotide sequence ID" value="NZ_CP170721.1"/>
</dbReference>
<dbReference type="EC" id="2.7.7.87" evidence="3 13"/>
<dbReference type="FunFam" id="3.90.870.10:FF:000009">
    <property type="entry name" value="Threonylcarbamoyl-AMP synthase, putative"/>
    <property type="match status" value="1"/>
</dbReference>
<dbReference type="PANTHER" id="PTHR17490:SF16">
    <property type="entry name" value="THREONYLCARBAMOYL-AMP SYNTHASE"/>
    <property type="match status" value="1"/>
</dbReference>
<keyword evidence="10 13" id="KW-0067">ATP-binding</keyword>
<feature type="binding site" evidence="14">
    <location>
        <position position="144"/>
    </location>
    <ligand>
        <name>ATP</name>
        <dbReference type="ChEBI" id="CHEBI:30616"/>
    </ligand>
</feature>
<evidence type="ECO:0000256" key="8">
    <source>
        <dbReference type="ARBA" id="ARBA00022695"/>
    </source>
</evidence>
<protein>
    <recommendedName>
        <fullName evidence="4 13">Threonylcarbamoyl-AMP synthase</fullName>
        <shortName evidence="13">TC-AMP synthase</shortName>
        <ecNumber evidence="3 13">2.7.7.87</ecNumber>
    </recommendedName>
    <alternativeName>
        <fullName evidence="11 13">L-threonylcarbamoyladenylate synthase</fullName>
    </alternativeName>
</protein>
<feature type="binding site" evidence="14">
    <location>
        <position position="196"/>
    </location>
    <ligand>
        <name>ATP</name>
        <dbReference type="ChEBI" id="CHEBI:30616"/>
    </ligand>
</feature>
<feature type="binding site" evidence="14">
    <location>
        <position position="122"/>
    </location>
    <ligand>
        <name>L-threonine</name>
        <dbReference type="ChEBI" id="CHEBI:57926"/>
    </ligand>
</feature>
<dbReference type="AlphaFoldDB" id="A0AB74US66"/>
<feature type="binding site" evidence="14">
    <location>
        <position position="59"/>
    </location>
    <ligand>
        <name>ATP</name>
        <dbReference type="ChEBI" id="CHEBI:30616"/>
    </ligand>
</feature>
<dbReference type="InterPro" id="IPR010923">
    <property type="entry name" value="T(6)A37_SUA5"/>
</dbReference>
<evidence type="ECO:0000256" key="12">
    <source>
        <dbReference type="ARBA" id="ARBA00048366"/>
    </source>
</evidence>
<evidence type="ECO:0000256" key="11">
    <source>
        <dbReference type="ARBA" id="ARBA00029774"/>
    </source>
</evidence>
<dbReference type="GO" id="GO:0006450">
    <property type="term" value="P:regulation of translational fidelity"/>
    <property type="evidence" value="ECO:0007669"/>
    <property type="project" value="TreeGrafter"/>
</dbReference>
<dbReference type="GO" id="GO:0061710">
    <property type="term" value="F:L-threonylcarbamoyladenylate synthase"/>
    <property type="evidence" value="ECO:0007669"/>
    <property type="project" value="UniProtKB-EC"/>
</dbReference>
<evidence type="ECO:0000256" key="6">
    <source>
        <dbReference type="ARBA" id="ARBA00022679"/>
    </source>
</evidence>
<keyword evidence="5 13" id="KW-0963">Cytoplasm</keyword>
<keyword evidence="8 13" id="KW-0548">Nucleotidyltransferase</keyword>
<dbReference type="InterPro" id="IPR038385">
    <property type="entry name" value="Sua5/YwlC_C"/>
</dbReference>
<dbReference type="SUPFAM" id="SSF55821">
    <property type="entry name" value="YrdC/RibB"/>
    <property type="match status" value="1"/>
</dbReference>
<evidence type="ECO:0000256" key="9">
    <source>
        <dbReference type="ARBA" id="ARBA00022741"/>
    </source>
</evidence>
<dbReference type="InterPro" id="IPR006070">
    <property type="entry name" value="Sua5-like_dom"/>
</dbReference>